<dbReference type="SUPFAM" id="SSF52540">
    <property type="entry name" value="P-loop containing nucleoside triphosphate hydrolases"/>
    <property type="match status" value="1"/>
</dbReference>
<dbReference type="Proteomes" id="UP000595362">
    <property type="component" value="Chromosome"/>
</dbReference>
<dbReference type="Pfam" id="PF03969">
    <property type="entry name" value="AFG1_ATPase"/>
    <property type="match status" value="1"/>
</dbReference>
<keyword evidence="1" id="KW-0547">Nucleotide-binding</keyword>
<organism evidence="3 4">
    <name type="scientific">Micavibrio aeruginosavorus</name>
    <dbReference type="NCBI Taxonomy" id="349221"/>
    <lineage>
        <taxon>Bacteria</taxon>
        <taxon>Pseudomonadati</taxon>
        <taxon>Bdellovibrionota</taxon>
        <taxon>Bdellovibrionia</taxon>
        <taxon>Bdellovibrionales</taxon>
        <taxon>Pseudobdellovibrionaceae</taxon>
        <taxon>Micavibrio</taxon>
    </lineage>
</organism>
<dbReference type="GO" id="GO:0005737">
    <property type="term" value="C:cytoplasm"/>
    <property type="evidence" value="ECO:0007669"/>
    <property type="project" value="TreeGrafter"/>
</dbReference>
<evidence type="ECO:0000313" key="4">
    <source>
        <dbReference type="Proteomes" id="UP000595362"/>
    </source>
</evidence>
<evidence type="ECO:0000256" key="2">
    <source>
        <dbReference type="ARBA" id="ARBA00022840"/>
    </source>
</evidence>
<dbReference type="InterPro" id="IPR027417">
    <property type="entry name" value="P-loop_NTPase"/>
</dbReference>
<evidence type="ECO:0000313" key="3">
    <source>
        <dbReference type="EMBL" id="QQG37008.1"/>
    </source>
</evidence>
<evidence type="ECO:0000256" key="1">
    <source>
        <dbReference type="ARBA" id="ARBA00022741"/>
    </source>
</evidence>
<proteinExistence type="predicted"/>
<dbReference type="NCBIfam" id="NF040713">
    <property type="entry name" value="ZapE"/>
    <property type="match status" value="1"/>
</dbReference>
<dbReference type="InterPro" id="IPR005654">
    <property type="entry name" value="ATPase_AFG1-like"/>
</dbReference>
<reference evidence="3 4" key="1">
    <citation type="submission" date="2020-07" db="EMBL/GenBank/DDBJ databases">
        <title>Huge and variable diversity of episymbiotic CPR bacteria and DPANN archaea in groundwater ecosystems.</title>
        <authorList>
            <person name="He C.Y."/>
            <person name="Keren R."/>
            <person name="Whittaker M."/>
            <person name="Farag I.F."/>
            <person name="Doudna J."/>
            <person name="Cate J.H.D."/>
            <person name="Banfield J.F."/>
        </authorList>
    </citation>
    <scope>NUCLEOTIDE SEQUENCE [LARGE SCALE GENOMIC DNA]</scope>
    <source>
        <strain evidence="3">NC_groundwater_70_Ag_B-0.1um_54_66</strain>
    </source>
</reference>
<keyword evidence="2" id="KW-0067">ATP-binding</keyword>
<dbReference type="PANTHER" id="PTHR12169">
    <property type="entry name" value="ATPASE N2B"/>
    <property type="match status" value="1"/>
</dbReference>
<gene>
    <name evidence="3" type="ORF">HYS17_04385</name>
</gene>
<dbReference type="GO" id="GO:0005524">
    <property type="term" value="F:ATP binding"/>
    <property type="evidence" value="ECO:0007669"/>
    <property type="project" value="UniProtKB-KW"/>
</dbReference>
<accession>A0A7T5UIT1</accession>
<dbReference type="Gene3D" id="3.40.50.300">
    <property type="entry name" value="P-loop containing nucleotide triphosphate hydrolases"/>
    <property type="match status" value="1"/>
</dbReference>
<dbReference type="EMBL" id="CP066681">
    <property type="protein sequence ID" value="QQG37008.1"/>
    <property type="molecule type" value="Genomic_DNA"/>
</dbReference>
<name>A0A7T5UIT1_9BACT</name>
<dbReference type="PANTHER" id="PTHR12169:SF6">
    <property type="entry name" value="AFG1-LIKE ATPASE"/>
    <property type="match status" value="1"/>
</dbReference>
<sequence>MKSRSLSSAISRNHPSALSECLAQRGIALDEAQILALRFLQGLLNQLQVEKPARKMISLGRRKPEPLKGVYMHGGVGRGKSMLMDIFFDQIPPEVSHQRLHFHEFMIRVHDYLHQERRAARAESGPDRALLRFADLLAREARVLCFDEFHVTDIADAMILGRLFTALFDKGMIVVATSNWPPERLYEGGLQRDRFLPFIDLVRHRMEIIEVEGGTDYRLRHLSEEGVYFWPLGEHTSARMDQVYSHLTGNVSSHAEEFRVKGRTIHVRAAAKGVARFSFAELCEQPRGAEDYLKMAEIYHTVFLENVPKLAYDRRNEAKRLMTLVDTLYDSGTKLVVSAEAPPDQIYRGHDHEFEFQRTVSRLLEMQSPDYLQK</sequence>
<dbReference type="AlphaFoldDB" id="A0A7T5UIT1"/>
<protein>
    <submittedName>
        <fullName evidence="3">AFG1 family ATPase</fullName>
    </submittedName>
</protein>
<dbReference type="GO" id="GO:0016887">
    <property type="term" value="F:ATP hydrolysis activity"/>
    <property type="evidence" value="ECO:0007669"/>
    <property type="project" value="InterPro"/>
</dbReference>